<feature type="compositionally biased region" description="Basic and acidic residues" evidence="10">
    <location>
        <begin position="409"/>
        <end position="421"/>
    </location>
</feature>
<comment type="subcellular location">
    <subcellularLocation>
        <location evidence="1">Membrane</location>
        <topology evidence="1">Multi-pass membrane protein</topology>
    </subcellularLocation>
</comment>
<name>A0A0D7BJD2_9AGAR</name>
<dbReference type="PROSITE" id="PS50929">
    <property type="entry name" value="ABC_TM1F"/>
    <property type="match status" value="2"/>
</dbReference>
<keyword evidence="6" id="KW-0067">ATP-binding</keyword>
<gene>
    <name evidence="14" type="ORF">CYLTODRAFT_488671</name>
</gene>
<keyword evidence="8 11" id="KW-0472">Membrane</keyword>
<accession>A0A0D7BJD2</accession>
<keyword evidence="5" id="KW-0547">Nucleotide-binding</keyword>
<dbReference type="CDD" id="cd03250">
    <property type="entry name" value="ABCC_MRP_domain1"/>
    <property type="match status" value="1"/>
</dbReference>
<dbReference type="GO" id="GO:0140359">
    <property type="term" value="F:ABC-type transporter activity"/>
    <property type="evidence" value="ECO:0007669"/>
    <property type="project" value="InterPro"/>
</dbReference>
<dbReference type="Proteomes" id="UP000054007">
    <property type="component" value="Unassembled WGS sequence"/>
</dbReference>
<dbReference type="PROSITE" id="PS00211">
    <property type="entry name" value="ABC_TRANSPORTER_1"/>
    <property type="match status" value="1"/>
</dbReference>
<dbReference type="InterPro" id="IPR017871">
    <property type="entry name" value="ABC_transporter-like_CS"/>
</dbReference>
<feature type="domain" description="ABC transmembrane type-1" evidence="13">
    <location>
        <begin position="999"/>
        <end position="1245"/>
    </location>
</feature>
<keyword evidence="7 11" id="KW-1133">Transmembrane helix</keyword>
<dbReference type="InterPro" id="IPR036640">
    <property type="entry name" value="ABC1_TM_sf"/>
</dbReference>
<dbReference type="OrthoDB" id="6500128at2759"/>
<evidence type="ECO:0000256" key="10">
    <source>
        <dbReference type="SAM" id="MobiDB-lite"/>
    </source>
</evidence>
<keyword evidence="4" id="KW-0677">Repeat</keyword>
<dbReference type="STRING" id="1314674.A0A0D7BJD2"/>
<feature type="region of interest" description="Disordered" evidence="10">
    <location>
        <begin position="405"/>
        <end position="428"/>
    </location>
</feature>
<feature type="region of interest" description="Disordered" evidence="10">
    <location>
        <begin position="925"/>
        <end position="964"/>
    </location>
</feature>
<evidence type="ECO:0000259" key="12">
    <source>
        <dbReference type="PROSITE" id="PS50893"/>
    </source>
</evidence>
<dbReference type="PANTHER" id="PTHR24223">
    <property type="entry name" value="ATP-BINDING CASSETTE SUB-FAMILY C"/>
    <property type="match status" value="1"/>
</dbReference>
<keyword evidence="3 11" id="KW-0812">Transmembrane</keyword>
<feature type="transmembrane region" description="Helical" evidence="11">
    <location>
        <begin position="350"/>
        <end position="368"/>
    </location>
</feature>
<keyword evidence="2" id="KW-0813">Transport</keyword>
<feature type="compositionally biased region" description="Acidic residues" evidence="10">
    <location>
        <begin position="925"/>
        <end position="934"/>
    </location>
</feature>
<feature type="transmembrane region" description="Helical" evidence="11">
    <location>
        <begin position="1251"/>
        <end position="1271"/>
    </location>
</feature>
<dbReference type="PROSITE" id="PS50893">
    <property type="entry name" value="ABC_TRANSPORTER_2"/>
    <property type="match status" value="2"/>
</dbReference>
<feature type="domain" description="ABC transporter" evidence="12">
    <location>
        <begin position="1315"/>
        <end position="1561"/>
    </location>
</feature>
<feature type="transmembrane region" description="Helical" evidence="11">
    <location>
        <begin position="1125"/>
        <end position="1151"/>
    </location>
</feature>
<proteinExistence type="predicted"/>
<reference evidence="14 15" key="1">
    <citation type="journal article" date="2015" name="Fungal Genet. Biol.">
        <title>Evolution of novel wood decay mechanisms in Agaricales revealed by the genome sequences of Fistulina hepatica and Cylindrobasidium torrendii.</title>
        <authorList>
            <person name="Floudas D."/>
            <person name="Held B.W."/>
            <person name="Riley R."/>
            <person name="Nagy L.G."/>
            <person name="Koehler G."/>
            <person name="Ransdell A.S."/>
            <person name="Younus H."/>
            <person name="Chow J."/>
            <person name="Chiniquy J."/>
            <person name="Lipzen A."/>
            <person name="Tritt A."/>
            <person name="Sun H."/>
            <person name="Haridas S."/>
            <person name="LaButti K."/>
            <person name="Ohm R.A."/>
            <person name="Kues U."/>
            <person name="Blanchette R.A."/>
            <person name="Grigoriev I.V."/>
            <person name="Minto R.E."/>
            <person name="Hibbett D.S."/>
        </authorList>
    </citation>
    <scope>NUCLEOTIDE SEQUENCE [LARGE SCALE GENOMIC DNA]</scope>
    <source>
        <strain evidence="14 15">FP15055 ss-10</strain>
    </source>
</reference>
<feature type="transmembrane region" description="Helical" evidence="11">
    <location>
        <begin position="479"/>
        <end position="502"/>
    </location>
</feature>
<evidence type="ECO:0000256" key="3">
    <source>
        <dbReference type="ARBA" id="ARBA00022692"/>
    </source>
</evidence>
<dbReference type="FunFam" id="1.20.1560.10:FF:000013">
    <property type="entry name" value="ABC transporter C family member 2"/>
    <property type="match status" value="1"/>
</dbReference>
<feature type="transmembrane region" description="Helical" evidence="11">
    <location>
        <begin position="995"/>
        <end position="1014"/>
    </location>
</feature>
<feature type="transmembrane region" description="Helical" evidence="11">
    <location>
        <begin position="1171"/>
        <end position="1192"/>
    </location>
</feature>
<protein>
    <submittedName>
        <fullName evidence="14">Multidrug resistance-associated ABC transporter</fullName>
    </submittedName>
</protein>
<dbReference type="GO" id="GO:0005524">
    <property type="term" value="F:ATP binding"/>
    <property type="evidence" value="ECO:0007669"/>
    <property type="project" value="UniProtKB-KW"/>
</dbReference>
<dbReference type="Gene3D" id="1.20.1560.10">
    <property type="entry name" value="ABC transporter type 1, transmembrane domain"/>
    <property type="match status" value="2"/>
</dbReference>
<evidence type="ECO:0000256" key="4">
    <source>
        <dbReference type="ARBA" id="ARBA00022737"/>
    </source>
</evidence>
<feature type="transmembrane region" description="Helical" evidence="11">
    <location>
        <begin position="1225"/>
        <end position="1245"/>
    </location>
</feature>
<evidence type="ECO:0000256" key="6">
    <source>
        <dbReference type="ARBA" id="ARBA00022840"/>
    </source>
</evidence>
<dbReference type="FunFam" id="3.40.50.300:FF:001354">
    <property type="entry name" value="ATP-binding cassette (ABC) transporter, putative"/>
    <property type="match status" value="1"/>
</dbReference>
<dbReference type="InterPro" id="IPR003593">
    <property type="entry name" value="AAA+_ATPase"/>
</dbReference>
<evidence type="ECO:0000256" key="11">
    <source>
        <dbReference type="SAM" id="Phobius"/>
    </source>
</evidence>
<keyword evidence="9" id="KW-0325">Glycoprotein</keyword>
<feature type="transmembrane region" description="Helical" evidence="11">
    <location>
        <begin position="563"/>
        <end position="583"/>
    </location>
</feature>
<dbReference type="Pfam" id="PF00005">
    <property type="entry name" value="ABC_tran"/>
    <property type="match status" value="2"/>
</dbReference>
<feature type="transmembrane region" description="Helical" evidence="11">
    <location>
        <begin position="105"/>
        <end position="126"/>
    </location>
</feature>
<dbReference type="EMBL" id="KN880479">
    <property type="protein sequence ID" value="KIY69721.1"/>
    <property type="molecule type" value="Genomic_DNA"/>
</dbReference>
<dbReference type="PANTHER" id="PTHR24223:SF353">
    <property type="entry name" value="ABC TRANSPORTER ATP-BINDING PROTEIN_PERMEASE VMR1-RELATED"/>
    <property type="match status" value="1"/>
</dbReference>
<evidence type="ECO:0000256" key="1">
    <source>
        <dbReference type="ARBA" id="ARBA00004141"/>
    </source>
</evidence>
<evidence type="ECO:0000313" key="15">
    <source>
        <dbReference type="Proteomes" id="UP000054007"/>
    </source>
</evidence>
<evidence type="ECO:0000313" key="14">
    <source>
        <dbReference type="EMBL" id="KIY69721.1"/>
    </source>
</evidence>
<evidence type="ECO:0000259" key="13">
    <source>
        <dbReference type="PROSITE" id="PS50929"/>
    </source>
</evidence>
<evidence type="ECO:0000256" key="5">
    <source>
        <dbReference type="ARBA" id="ARBA00022741"/>
    </source>
</evidence>
<feature type="transmembrane region" description="Helical" evidence="11">
    <location>
        <begin position="6"/>
        <end position="26"/>
    </location>
</feature>
<feature type="transmembrane region" description="Helical" evidence="11">
    <location>
        <begin position="78"/>
        <end position="99"/>
    </location>
</feature>
<feature type="transmembrane region" description="Helical" evidence="11">
    <location>
        <begin position="165"/>
        <end position="185"/>
    </location>
</feature>
<feature type="domain" description="ABC transporter" evidence="12">
    <location>
        <begin position="666"/>
        <end position="910"/>
    </location>
</feature>
<dbReference type="SUPFAM" id="SSF52540">
    <property type="entry name" value="P-loop containing nucleoside triphosphate hydrolases"/>
    <property type="match status" value="2"/>
</dbReference>
<dbReference type="CDD" id="cd18596">
    <property type="entry name" value="ABC_6TM_VMR1_D1_like"/>
    <property type="match status" value="1"/>
</dbReference>
<organism evidence="14 15">
    <name type="scientific">Cylindrobasidium torrendii FP15055 ss-10</name>
    <dbReference type="NCBI Taxonomy" id="1314674"/>
    <lineage>
        <taxon>Eukaryota</taxon>
        <taxon>Fungi</taxon>
        <taxon>Dikarya</taxon>
        <taxon>Basidiomycota</taxon>
        <taxon>Agaricomycotina</taxon>
        <taxon>Agaricomycetes</taxon>
        <taxon>Agaricomycetidae</taxon>
        <taxon>Agaricales</taxon>
        <taxon>Marasmiineae</taxon>
        <taxon>Physalacriaceae</taxon>
        <taxon>Cylindrobasidium</taxon>
    </lineage>
</organism>
<dbReference type="GO" id="GO:0016887">
    <property type="term" value="F:ATP hydrolysis activity"/>
    <property type="evidence" value="ECO:0007669"/>
    <property type="project" value="InterPro"/>
</dbReference>
<dbReference type="SMART" id="SM00382">
    <property type="entry name" value="AAA"/>
    <property type="match status" value="2"/>
</dbReference>
<dbReference type="InterPro" id="IPR027417">
    <property type="entry name" value="P-loop_NTPase"/>
</dbReference>
<keyword evidence="15" id="KW-1185">Reference proteome</keyword>
<feature type="transmembrane region" description="Helical" evidence="11">
    <location>
        <begin position="449"/>
        <end position="473"/>
    </location>
</feature>
<evidence type="ECO:0000256" key="9">
    <source>
        <dbReference type="ARBA" id="ARBA00023180"/>
    </source>
</evidence>
<dbReference type="FunFam" id="3.40.50.300:FF:000825">
    <property type="entry name" value="ABC bile acid transporter"/>
    <property type="match status" value="1"/>
</dbReference>
<feature type="compositionally biased region" description="Low complexity" evidence="10">
    <location>
        <begin position="935"/>
        <end position="956"/>
    </location>
</feature>
<feature type="transmembrane region" description="Helical" evidence="11">
    <location>
        <begin position="138"/>
        <end position="159"/>
    </location>
</feature>
<evidence type="ECO:0000256" key="8">
    <source>
        <dbReference type="ARBA" id="ARBA00023136"/>
    </source>
</evidence>
<evidence type="ECO:0000256" key="7">
    <source>
        <dbReference type="ARBA" id="ARBA00022989"/>
    </source>
</evidence>
<dbReference type="InterPro" id="IPR050173">
    <property type="entry name" value="ABC_transporter_C-like"/>
</dbReference>
<dbReference type="GO" id="GO:0000329">
    <property type="term" value="C:fungal-type vacuole membrane"/>
    <property type="evidence" value="ECO:0007669"/>
    <property type="project" value="TreeGrafter"/>
</dbReference>
<sequence length="1577" mass="175342">MADFPVEVAAALTVCAVVSSLAFVAFREKEGRIQLPIHGPKDEAESPDPFDVARPIDFQDGIAIDEPGFWRQVRLRKLWLSIILSANLILESVRLGWVIIEEDEIVTHVIRAAFALYVLLVAINSVSQVSVHHHDRSITHLALLNGAATLILLVASIVPTSPMPVISSVAGNLLGIHVAVLIFYLTSTLLAMTTPTGPVLHFDAEDMYMPKDVAAMTNMDYANVSGATGCSPWDTLFFSYSTKVVMLGNTAESVEIADLPIVPAFLRATTNYTGMRKTVRTVSLKIRNWQPQPGSGWNLAYRIIHLNSTVLIAEISLAAVSAILFYVPPMFLEQFIKYLEGDPTRSDTRWGWALAVGLISSKAFSYLLTGQLWSLATTVVQTNIRLQLNSILFVKTLVRKDVASSAPTKDNDKDGSQKDGDGSDDEDDFSSKAQVMNLMFTDTDRISEFAWHLFTLIDSPIEIVIGAMFLYKLLGVSCFFGLAVTCLFLPLNHFAGVVVVRVQDNLMKSRDKRIALMNEILGAIRMLKFMAWERNFEAKVLKIREQELKCQRLNYTMETLWNAIWNGSPILVTLVSFWHFAVVRKEELTPSIAFTSIVVFNELKFALNALPETFINLLQSMVSLRRIDKYLNSPEITPVPPREQQSDQVAFQSCTITWPQDRSRSSATPSATSTPHHKFVLVDLSLRFPKGELSLVCGKLGSGKTLLLHALLGEADVLSGQMFCPRSPPDALANLMTYKPGQEWIADGVCAYVPQAAWLRNASIKENILFNLPLEEERYRKTLEACALIVDLDILEDGDESEIGERGVNLSGGQKARISLARAVYSRASILLLDDVLSAVDAHTAHHLYNHCLKGELMQGRTVILVSHHVQLCAEGAQYIVALDNGRVKFEGTQAAFYASGVLRTLVQSGFIDDKDVEVDRLEEEVFDKEDEQPASETSSTAAVTATPSESATAVTDLPTPATKKPRKLVEDETRAVGHISTDVWLMYIQSCGHWFYWALFALIFILGCLAPVAENGWLRYWSHSVLEKDGSRTPLYYICIYAMITALGLVITTLRWFVLYTGSIHASVVLYERLLESVLFTSIRWHDTVNRGRVLNRFGKDFEGIDSNLSDNFGRSVMYGMSSVTTLVTICVVGGWQFIIPAIALGGLYYNTARVYSQTSRDMRRLDSTTRSPILGMYSETIAGVAIIRAFGASSKFLRDMLRCVDTNASPYYWMWGLNRWLSIRFNILSVGATGAVAILGVLMPRWDASLIGFALVFTNSLPDDILFMVRRFVGLEQSMVALERVKEYSELPREPAEIIEPRPAQDWPAEGRVQVKDLVIRYAPNLPNVLHNISFEVKPGEKIGILGRTGSGKSTLALSFFRFVEPTEGHIVIDGLDISKIGLTDLRSKLTIIPQDPTILSGTLRSTLDVFEEYSDAEIFEALRRVHLIPATDSESPDSPDTVNANVFRNLDSTVSESGENFSTGEKQLLCMARAILKKTKLLVMDEATASVDYASDELIGRTIRHEFSQSTILTIAHRLRTIIDYDRIMLLDNGRIVEFDSPKKLLSNKDSQFSSLCAATGRDEFSVLKKMAGL</sequence>
<feature type="transmembrane region" description="Helical" evidence="11">
    <location>
        <begin position="310"/>
        <end position="330"/>
    </location>
</feature>
<dbReference type="InterPro" id="IPR003439">
    <property type="entry name" value="ABC_transporter-like_ATP-bd"/>
</dbReference>
<feature type="transmembrane region" description="Helical" evidence="11">
    <location>
        <begin position="1036"/>
        <end position="1059"/>
    </location>
</feature>
<feature type="domain" description="ABC transmembrane type-1" evidence="13">
    <location>
        <begin position="315"/>
        <end position="619"/>
    </location>
</feature>
<dbReference type="CDD" id="cd03244">
    <property type="entry name" value="ABCC_MRP_domain2"/>
    <property type="match status" value="1"/>
</dbReference>
<dbReference type="Gene3D" id="3.40.50.300">
    <property type="entry name" value="P-loop containing nucleotide triphosphate hydrolases"/>
    <property type="match status" value="2"/>
</dbReference>
<dbReference type="CDD" id="cd18604">
    <property type="entry name" value="ABC_6TM_VMR1_D2_like"/>
    <property type="match status" value="1"/>
</dbReference>
<dbReference type="Pfam" id="PF00664">
    <property type="entry name" value="ABC_membrane"/>
    <property type="match status" value="2"/>
</dbReference>
<dbReference type="SUPFAM" id="SSF90123">
    <property type="entry name" value="ABC transporter transmembrane region"/>
    <property type="match status" value="2"/>
</dbReference>
<evidence type="ECO:0000256" key="2">
    <source>
        <dbReference type="ARBA" id="ARBA00022448"/>
    </source>
</evidence>
<dbReference type="InterPro" id="IPR011527">
    <property type="entry name" value="ABC1_TM_dom"/>
</dbReference>